<dbReference type="Proteomes" id="UP000236161">
    <property type="component" value="Unassembled WGS sequence"/>
</dbReference>
<evidence type="ECO:0000256" key="1">
    <source>
        <dbReference type="ARBA" id="ARBA00022723"/>
    </source>
</evidence>
<reference evidence="6 7" key="1">
    <citation type="journal article" date="2017" name="Nature">
        <title>The Apostasia genome and the evolution of orchids.</title>
        <authorList>
            <person name="Zhang G.Q."/>
            <person name="Liu K.W."/>
            <person name="Li Z."/>
            <person name="Lohaus R."/>
            <person name="Hsiao Y.Y."/>
            <person name="Niu S.C."/>
            <person name="Wang J.Y."/>
            <person name="Lin Y.C."/>
            <person name="Xu Q."/>
            <person name="Chen L.J."/>
            <person name="Yoshida K."/>
            <person name="Fujiwara S."/>
            <person name="Wang Z.W."/>
            <person name="Zhang Y.Q."/>
            <person name="Mitsuda N."/>
            <person name="Wang M."/>
            <person name="Liu G.H."/>
            <person name="Pecoraro L."/>
            <person name="Huang H.X."/>
            <person name="Xiao X.J."/>
            <person name="Lin M."/>
            <person name="Wu X.Y."/>
            <person name="Wu W.L."/>
            <person name="Chen Y.Y."/>
            <person name="Chang S.B."/>
            <person name="Sakamoto S."/>
            <person name="Ohme-Takagi M."/>
            <person name="Yagi M."/>
            <person name="Zeng S.J."/>
            <person name="Shen C.Y."/>
            <person name="Yeh C.M."/>
            <person name="Luo Y.B."/>
            <person name="Tsai W.C."/>
            <person name="Van de Peer Y."/>
            <person name="Liu Z.J."/>
        </authorList>
    </citation>
    <scope>NUCLEOTIDE SEQUENCE [LARGE SCALE GENOMIC DNA]</scope>
    <source>
        <strain evidence="7">cv. Shenzhen</strain>
        <tissue evidence="6">Stem</tissue>
    </source>
</reference>
<evidence type="ECO:0000259" key="5">
    <source>
        <dbReference type="Pfam" id="PF02892"/>
    </source>
</evidence>
<organism evidence="6 7">
    <name type="scientific">Apostasia shenzhenica</name>
    <dbReference type="NCBI Taxonomy" id="1088818"/>
    <lineage>
        <taxon>Eukaryota</taxon>
        <taxon>Viridiplantae</taxon>
        <taxon>Streptophyta</taxon>
        <taxon>Embryophyta</taxon>
        <taxon>Tracheophyta</taxon>
        <taxon>Spermatophyta</taxon>
        <taxon>Magnoliopsida</taxon>
        <taxon>Liliopsida</taxon>
        <taxon>Asparagales</taxon>
        <taxon>Orchidaceae</taxon>
        <taxon>Apostasioideae</taxon>
        <taxon>Apostasia</taxon>
    </lineage>
</organism>
<dbReference type="GO" id="GO:0003677">
    <property type="term" value="F:DNA binding"/>
    <property type="evidence" value="ECO:0007669"/>
    <property type="project" value="InterPro"/>
</dbReference>
<accession>A0A2I0BF72</accession>
<feature type="region of interest" description="Disordered" evidence="4">
    <location>
        <begin position="1"/>
        <end position="28"/>
    </location>
</feature>
<dbReference type="Pfam" id="PF02892">
    <property type="entry name" value="zf-BED"/>
    <property type="match status" value="1"/>
</dbReference>
<proteinExistence type="predicted"/>
<dbReference type="InterPro" id="IPR003656">
    <property type="entry name" value="Znf_BED"/>
</dbReference>
<evidence type="ECO:0000256" key="4">
    <source>
        <dbReference type="SAM" id="MobiDB-lite"/>
    </source>
</evidence>
<feature type="domain" description="BED-type" evidence="5">
    <location>
        <begin position="33"/>
        <end position="71"/>
    </location>
</feature>
<dbReference type="OrthoDB" id="786462at2759"/>
<dbReference type="AlphaFoldDB" id="A0A2I0BF72"/>
<gene>
    <name evidence="6" type="ORF">AXF42_Ash007148</name>
</gene>
<feature type="compositionally biased region" description="Low complexity" evidence="4">
    <location>
        <begin position="1"/>
        <end position="16"/>
    </location>
</feature>
<keyword evidence="1" id="KW-0479">Metal-binding</keyword>
<evidence type="ECO:0000256" key="3">
    <source>
        <dbReference type="ARBA" id="ARBA00022833"/>
    </source>
</evidence>
<sequence length="90" mass="9894">MSTANSACAQSSQNSTDPPPPSASIRQRTDITWNYVTDIKNPDGKKWIKCDFCQKNFKGGGIHRVKLHLAKKKGDVVESKSKITQGALYA</sequence>
<dbReference type="GO" id="GO:0008270">
    <property type="term" value="F:zinc ion binding"/>
    <property type="evidence" value="ECO:0007669"/>
    <property type="project" value="UniProtKB-KW"/>
</dbReference>
<protein>
    <recommendedName>
        <fullName evidence="5">BED-type domain-containing protein</fullName>
    </recommendedName>
</protein>
<evidence type="ECO:0000313" key="7">
    <source>
        <dbReference type="Proteomes" id="UP000236161"/>
    </source>
</evidence>
<keyword evidence="7" id="KW-1185">Reference proteome</keyword>
<keyword evidence="2" id="KW-0863">Zinc-finger</keyword>
<evidence type="ECO:0000313" key="6">
    <source>
        <dbReference type="EMBL" id="PKA66450.1"/>
    </source>
</evidence>
<name>A0A2I0BF72_9ASPA</name>
<evidence type="ECO:0000256" key="2">
    <source>
        <dbReference type="ARBA" id="ARBA00022771"/>
    </source>
</evidence>
<dbReference type="EMBL" id="KZ451886">
    <property type="protein sequence ID" value="PKA66450.1"/>
    <property type="molecule type" value="Genomic_DNA"/>
</dbReference>
<keyword evidence="3" id="KW-0862">Zinc</keyword>